<protein>
    <submittedName>
        <fullName evidence="1">Uncharacterized protein</fullName>
    </submittedName>
</protein>
<proteinExistence type="predicted"/>
<feature type="non-terminal residue" evidence="1">
    <location>
        <position position="1"/>
    </location>
</feature>
<sequence>GNLGTKRRLTSEATLRSISSQRQFMEKRGNIGQNNADNRKSTVKVCGSEKVVLISLRNSKIPETCLGNKNGSKAAQLKTCRFPSIAFIKARILCPLNRTTSDLLLSSWRKKGKKKKKKKNHSPALRISRWWGGRMSMVLYSVSLIKIW</sequence>
<dbReference type="OrthoDB" id="10548740at2759"/>
<dbReference type="EMBL" id="CP069111">
    <property type="protein sequence ID" value="QSS61551.1"/>
    <property type="molecule type" value="Genomic_DNA"/>
</dbReference>
<dbReference type="Proteomes" id="UP000663671">
    <property type="component" value="Chromosome 5"/>
</dbReference>
<evidence type="ECO:0000313" key="1">
    <source>
        <dbReference type="EMBL" id="QSS61551.1"/>
    </source>
</evidence>
<reference evidence="1" key="1">
    <citation type="submission" date="2021-01" db="EMBL/GenBank/DDBJ databases">
        <title>Chromosome-level genome assembly of a human fungal pathogen reveals clustering of transcriptionally co-regulated genes.</title>
        <authorList>
            <person name="Voorhies M."/>
            <person name="Cohen S."/>
            <person name="Shea T.P."/>
            <person name="Petrus S."/>
            <person name="Munoz J.F."/>
            <person name="Poplawski S."/>
            <person name="Goldman W.E."/>
            <person name="Michael T."/>
            <person name="Cuomo C.A."/>
            <person name="Sil A."/>
            <person name="Beyhan S."/>
        </authorList>
    </citation>
    <scope>NUCLEOTIDE SEQUENCE</scope>
    <source>
        <strain evidence="1">WU24</strain>
    </source>
</reference>
<evidence type="ECO:0000313" key="2">
    <source>
        <dbReference type="Proteomes" id="UP000663671"/>
    </source>
</evidence>
<dbReference type="AlphaFoldDB" id="A0A8A1M6E3"/>
<gene>
    <name evidence="1" type="ORF">I7I51_03726</name>
</gene>
<accession>A0A8A1M6E3</accession>
<name>A0A8A1M6E3_AJECA</name>
<dbReference type="VEuPathDB" id="FungiDB:I7I51_03726"/>
<organism evidence="1 2">
    <name type="scientific">Ajellomyces capsulatus</name>
    <name type="common">Darling's disease fungus</name>
    <name type="synonym">Histoplasma capsulatum</name>
    <dbReference type="NCBI Taxonomy" id="5037"/>
    <lineage>
        <taxon>Eukaryota</taxon>
        <taxon>Fungi</taxon>
        <taxon>Dikarya</taxon>
        <taxon>Ascomycota</taxon>
        <taxon>Pezizomycotina</taxon>
        <taxon>Eurotiomycetes</taxon>
        <taxon>Eurotiomycetidae</taxon>
        <taxon>Onygenales</taxon>
        <taxon>Ajellomycetaceae</taxon>
        <taxon>Histoplasma</taxon>
    </lineage>
</organism>